<comment type="pathway">
    <text evidence="2">Carbohydrate metabolism; hexose metabolism.</text>
</comment>
<dbReference type="GO" id="GO:0001678">
    <property type="term" value="P:intracellular glucose homeostasis"/>
    <property type="evidence" value="ECO:0007669"/>
    <property type="project" value="InterPro"/>
</dbReference>
<dbReference type="Proteomes" id="UP000230002">
    <property type="component" value="Unassembled WGS sequence"/>
</dbReference>
<comment type="catalytic activity">
    <reaction evidence="10">
        <text>D-fructose + ATP = D-fructose 6-phosphate + ADP + H(+)</text>
        <dbReference type="Rhea" id="RHEA:16125"/>
        <dbReference type="ChEBI" id="CHEBI:15378"/>
        <dbReference type="ChEBI" id="CHEBI:30616"/>
        <dbReference type="ChEBI" id="CHEBI:37721"/>
        <dbReference type="ChEBI" id="CHEBI:61527"/>
        <dbReference type="ChEBI" id="CHEBI:456216"/>
        <dbReference type="EC" id="2.7.1.1"/>
    </reaction>
    <physiologicalReaction direction="left-to-right" evidence="10">
        <dbReference type="Rhea" id="RHEA:16126"/>
    </physiologicalReaction>
</comment>
<evidence type="ECO:0000256" key="11">
    <source>
        <dbReference type="RuleBase" id="RU362007"/>
    </source>
</evidence>
<dbReference type="EMBL" id="AYKW01000023">
    <property type="protein sequence ID" value="PIL28649.1"/>
    <property type="molecule type" value="Genomic_DNA"/>
</dbReference>
<dbReference type="Pfam" id="PF03727">
    <property type="entry name" value="Hexokinase_2"/>
    <property type="match status" value="1"/>
</dbReference>
<dbReference type="OrthoDB" id="419537at2759"/>
<dbReference type="FunFam" id="3.40.367.20:FF:000004">
    <property type="entry name" value="Phosphotransferase"/>
    <property type="match status" value="1"/>
</dbReference>
<evidence type="ECO:0000256" key="5">
    <source>
        <dbReference type="ARBA" id="ARBA00022741"/>
    </source>
</evidence>
<dbReference type="STRING" id="1077348.A0A2G8S4E3"/>
<comment type="caution">
    <text evidence="14">The sequence shown here is derived from an EMBL/GenBank/DDBJ whole genome shotgun (WGS) entry which is preliminary data.</text>
</comment>
<evidence type="ECO:0000256" key="6">
    <source>
        <dbReference type="ARBA" id="ARBA00022777"/>
    </source>
</evidence>
<dbReference type="GO" id="GO:0019158">
    <property type="term" value="F:mannokinase activity"/>
    <property type="evidence" value="ECO:0007669"/>
    <property type="project" value="TreeGrafter"/>
</dbReference>
<feature type="domain" description="Hexokinase C-terminal" evidence="13">
    <location>
        <begin position="211"/>
        <end position="449"/>
    </location>
</feature>
<keyword evidence="6 11" id="KW-0418">Kinase</keyword>
<dbReference type="GO" id="GO:0006013">
    <property type="term" value="P:mannose metabolic process"/>
    <property type="evidence" value="ECO:0007669"/>
    <property type="project" value="TreeGrafter"/>
</dbReference>
<dbReference type="PROSITE" id="PS51748">
    <property type="entry name" value="HEXOKINASE_2"/>
    <property type="match status" value="1"/>
</dbReference>
<dbReference type="EC" id="2.7.1.-" evidence="11"/>
<dbReference type="InterPro" id="IPR043129">
    <property type="entry name" value="ATPase_NBD"/>
</dbReference>
<sequence length="462" mass="51331">MADHLRKYEALFNLTPQRMRMIVEAFKESLELGLSKHGQIVPMIPTYVFGWPTSQELGNFLAVDLGGTNLRVCLVTFEGKGKFEITQAKNRLSEEQKQDEGQRLFDFCGKCLKAFVDANHESGPISVLPLGFTVGLALSLVTMTSFSTSLSSSRTHTKGFGAPNTEGHDVVEMFRKSLSKHQIPAEIVALTCDTTGTLIPSDSHYVNPKTRIACIFGTGCNATYMEKVKDIPKIADLGIDPEMEIAINCEWGAFDSFEHENLPRTKYDQTIDESSKKPGEQAFEKLISGRYLGEILRLIICELIDEDVLFLGQNTYKIEIAYSFDTAFLSLMESDSTDELLMIIGIFNHLFALETTLAERQFFRALAKLVGRRAARLSACGIAAIVSRMGYLEEGCAVGADGSLYNKYPMFPERIHEGLFYIFGEKGKNIVTYRAEDGSGIGSAIVAAMTKFRKEAQIYPNL</sequence>
<evidence type="ECO:0000256" key="1">
    <source>
        <dbReference type="ARBA" id="ARBA00004888"/>
    </source>
</evidence>
<dbReference type="UniPathway" id="UPA00109">
    <property type="reaction ID" value="UER00180"/>
</dbReference>
<evidence type="ECO:0000256" key="2">
    <source>
        <dbReference type="ARBA" id="ARBA00005028"/>
    </source>
</evidence>
<dbReference type="PRINTS" id="PR00475">
    <property type="entry name" value="HEXOKINASE"/>
</dbReference>
<dbReference type="Pfam" id="PF00349">
    <property type="entry name" value="Hexokinase_1"/>
    <property type="match status" value="1"/>
</dbReference>
<evidence type="ECO:0000256" key="9">
    <source>
        <dbReference type="ARBA" id="ARBA00044613"/>
    </source>
</evidence>
<evidence type="ECO:0000313" key="14">
    <source>
        <dbReference type="EMBL" id="PIL28649.1"/>
    </source>
</evidence>
<dbReference type="InterPro" id="IPR001312">
    <property type="entry name" value="Hexokinase"/>
</dbReference>
<dbReference type="GO" id="GO:0006006">
    <property type="term" value="P:glucose metabolic process"/>
    <property type="evidence" value="ECO:0007669"/>
    <property type="project" value="TreeGrafter"/>
</dbReference>
<evidence type="ECO:0000256" key="7">
    <source>
        <dbReference type="ARBA" id="ARBA00022840"/>
    </source>
</evidence>
<keyword evidence="5 11" id="KW-0547">Nucleotide-binding</keyword>
<dbReference type="GO" id="GO:0005739">
    <property type="term" value="C:mitochondrion"/>
    <property type="evidence" value="ECO:0007669"/>
    <property type="project" value="TreeGrafter"/>
</dbReference>
<dbReference type="GO" id="GO:0005829">
    <property type="term" value="C:cytosol"/>
    <property type="evidence" value="ECO:0007669"/>
    <property type="project" value="TreeGrafter"/>
</dbReference>
<comment type="pathway">
    <text evidence="1">Carbohydrate degradation; glycolysis; D-glyceraldehyde 3-phosphate and glycerone phosphate from D-glucose: step 1/4.</text>
</comment>
<evidence type="ECO:0000259" key="12">
    <source>
        <dbReference type="Pfam" id="PF00349"/>
    </source>
</evidence>
<dbReference type="AlphaFoldDB" id="A0A2G8S4E3"/>
<evidence type="ECO:0000256" key="10">
    <source>
        <dbReference type="ARBA" id="ARBA00047905"/>
    </source>
</evidence>
<reference evidence="14 15" key="1">
    <citation type="journal article" date="2015" name="Sci. Rep.">
        <title>Chromosome-level genome map provides insights into diverse defense mechanisms in the medicinal fungus Ganoderma sinense.</title>
        <authorList>
            <person name="Zhu Y."/>
            <person name="Xu J."/>
            <person name="Sun C."/>
            <person name="Zhou S."/>
            <person name="Xu H."/>
            <person name="Nelson D.R."/>
            <person name="Qian J."/>
            <person name="Song J."/>
            <person name="Luo H."/>
            <person name="Xiang L."/>
            <person name="Li Y."/>
            <person name="Xu Z."/>
            <person name="Ji A."/>
            <person name="Wang L."/>
            <person name="Lu S."/>
            <person name="Hayward A."/>
            <person name="Sun W."/>
            <person name="Li X."/>
            <person name="Schwartz D.C."/>
            <person name="Wang Y."/>
            <person name="Chen S."/>
        </authorList>
    </citation>
    <scope>NUCLEOTIDE SEQUENCE [LARGE SCALE GENOMIC DNA]</scope>
    <source>
        <strain evidence="14 15">ZZ0214-1</strain>
    </source>
</reference>
<keyword evidence="8 11" id="KW-0324">Glycolysis</keyword>
<dbReference type="InterPro" id="IPR022672">
    <property type="entry name" value="Hexokinase_N"/>
</dbReference>
<feature type="domain" description="Hexokinase N-terminal" evidence="12">
    <location>
        <begin position="5"/>
        <end position="199"/>
    </location>
</feature>
<evidence type="ECO:0000259" key="13">
    <source>
        <dbReference type="Pfam" id="PF03727"/>
    </source>
</evidence>
<dbReference type="GO" id="GO:0005524">
    <property type="term" value="F:ATP binding"/>
    <property type="evidence" value="ECO:0007669"/>
    <property type="project" value="UniProtKB-UniRule"/>
</dbReference>
<proteinExistence type="inferred from homology"/>
<organism evidence="14 15">
    <name type="scientific">Ganoderma sinense ZZ0214-1</name>
    <dbReference type="NCBI Taxonomy" id="1077348"/>
    <lineage>
        <taxon>Eukaryota</taxon>
        <taxon>Fungi</taxon>
        <taxon>Dikarya</taxon>
        <taxon>Basidiomycota</taxon>
        <taxon>Agaricomycotina</taxon>
        <taxon>Agaricomycetes</taxon>
        <taxon>Polyporales</taxon>
        <taxon>Polyporaceae</taxon>
        <taxon>Ganoderma</taxon>
    </lineage>
</organism>
<dbReference type="GO" id="GO:0006096">
    <property type="term" value="P:glycolytic process"/>
    <property type="evidence" value="ECO:0007669"/>
    <property type="project" value="UniProtKB-UniPathway"/>
</dbReference>
<comment type="similarity">
    <text evidence="3 11">Belongs to the hexokinase family.</text>
</comment>
<dbReference type="Gene3D" id="1.10.287.1250">
    <property type="match status" value="1"/>
</dbReference>
<dbReference type="Gene3D" id="3.40.367.20">
    <property type="match status" value="1"/>
</dbReference>
<keyword evidence="15" id="KW-1185">Reference proteome</keyword>
<name>A0A2G8S4E3_9APHY</name>
<evidence type="ECO:0000256" key="8">
    <source>
        <dbReference type="ARBA" id="ARBA00023152"/>
    </source>
</evidence>
<accession>A0A2G8S4E3</accession>
<comment type="catalytic activity">
    <reaction evidence="9">
        <text>a D-hexose + ATP = a D-hexose 6-phosphate + ADP + H(+)</text>
        <dbReference type="Rhea" id="RHEA:22740"/>
        <dbReference type="ChEBI" id="CHEBI:4194"/>
        <dbReference type="ChEBI" id="CHEBI:15378"/>
        <dbReference type="ChEBI" id="CHEBI:30616"/>
        <dbReference type="ChEBI" id="CHEBI:229467"/>
        <dbReference type="ChEBI" id="CHEBI:456216"/>
        <dbReference type="EC" id="2.7.1.1"/>
    </reaction>
    <physiologicalReaction direction="left-to-right" evidence="9">
        <dbReference type="Rhea" id="RHEA:22741"/>
    </physiologicalReaction>
</comment>
<dbReference type="SUPFAM" id="SSF53067">
    <property type="entry name" value="Actin-like ATPase domain"/>
    <property type="match status" value="2"/>
</dbReference>
<protein>
    <recommendedName>
        <fullName evidence="11">Phosphotransferase</fullName>
        <ecNumber evidence="11">2.7.1.-</ecNumber>
    </recommendedName>
</protein>
<dbReference type="GO" id="GO:0008865">
    <property type="term" value="F:fructokinase activity"/>
    <property type="evidence" value="ECO:0007669"/>
    <property type="project" value="TreeGrafter"/>
</dbReference>
<keyword evidence="7 11" id="KW-0067">ATP-binding</keyword>
<dbReference type="Gene3D" id="3.30.420.40">
    <property type="match status" value="1"/>
</dbReference>
<dbReference type="PANTHER" id="PTHR19443">
    <property type="entry name" value="HEXOKINASE"/>
    <property type="match status" value="1"/>
</dbReference>
<keyword evidence="4 11" id="KW-0808">Transferase</keyword>
<evidence type="ECO:0000313" key="15">
    <source>
        <dbReference type="Proteomes" id="UP000230002"/>
    </source>
</evidence>
<gene>
    <name evidence="14" type="ORF">GSI_08691</name>
</gene>
<dbReference type="GO" id="GO:0005536">
    <property type="term" value="F:D-glucose binding"/>
    <property type="evidence" value="ECO:0007669"/>
    <property type="project" value="InterPro"/>
</dbReference>
<dbReference type="InterPro" id="IPR022673">
    <property type="entry name" value="Hexokinase_C"/>
</dbReference>
<dbReference type="GO" id="GO:0004340">
    <property type="term" value="F:glucokinase activity"/>
    <property type="evidence" value="ECO:0007669"/>
    <property type="project" value="TreeGrafter"/>
</dbReference>
<dbReference type="PANTHER" id="PTHR19443:SF16">
    <property type="entry name" value="HEXOKINASE TYPE 1-RELATED"/>
    <property type="match status" value="1"/>
</dbReference>
<evidence type="ECO:0000256" key="3">
    <source>
        <dbReference type="ARBA" id="ARBA00009225"/>
    </source>
</evidence>
<evidence type="ECO:0000256" key="4">
    <source>
        <dbReference type="ARBA" id="ARBA00022679"/>
    </source>
</evidence>